<evidence type="ECO:0000256" key="1">
    <source>
        <dbReference type="SAM" id="MobiDB-lite"/>
    </source>
</evidence>
<dbReference type="InterPro" id="IPR039421">
    <property type="entry name" value="Type_1_exporter"/>
</dbReference>
<dbReference type="Proteomes" id="UP000003779">
    <property type="component" value="Chromosome"/>
</dbReference>
<dbReference type="SUPFAM" id="SSF52540">
    <property type="entry name" value="P-loop containing nucleoside triphosphate hydrolases"/>
    <property type="match status" value="1"/>
</dbReference>
<dbReference type="Pfam" id="PF00005">
    <property type="entry name" value="ABC_tran"/>
    <property type="match status" value="1"/>
</dbReference>
<dbReference type="RefSeq" id="WP_014909890.1">
    <property type="nucleotide sequence ID" value="NC_018524.1"/>
</dbReference>
<evidence type="ECO:0000313" key="3">
    <source>
        <dbReference type="EMBL" id="AFR07426.1"/>
    </source>
</evidence>
<dbReference type="GO" id="GO:0015421">
    <property type="term" value="F:ABC-type oligopeptide transporter activity"/>
    <property type="evidence" value="ECO:0007669"/>
    <property type="project" value="TreeGrafter"/>
</dbReference>
<reference evidence="4" key="2">
    <citation type="submission" date="2012-08" db="EMBL/GenBank/DDBJ databases">
        <title>Whole-genome sequence of Nocardiopsis alba strain ATCC BAA-2165 associated with honeybees.</title>
        <authorList>
            <person name="Qiao J."/>
            <person name="Chen L."/>
            <person name="Li Y."/>
            <person name="Wang J."/>
            <person name="Zhang W."/>
            <person name="Chen S."/>
        </authorList>
    </citation>
    <scope>NUCLEOTIDE SEQUENCE [LARGE SCALE GENOMIC DNA]</scope>
    <source>
        <strain evidence="4">ATCC BAA-2165 / BE74</strain>
    </source>
</reference>
<dbReference type="InterPro" id="IPR027417">
    <property type="entry name" value="P-loop_NTPase"/>
</dbReference>
<dbReference type="AlphaFoldDB" id="J7L3U6"/>
<reference evidence="3 4" key="1">
    <citation type="journal article" date="2012" name="J. Bacteriol.">
        <title>Whole-Genome Sequence of Nocardiopsis alba Strain ATCC BAA-2165, Associated with Honeybees.</title>
        <authorList>
            <person name="Qiao J."/>
            <person name="Chen L."/>
            <person name="Li Y."/>
            <person name="Wang J."/>
            <person name="Zhang W."/>
            <person name="Chen S."/>
        </authorList>
    </citation>
    <scope>NUCLEOTIDE SEQUENCE [LARGE SCALE GENOMIC DNA]</scope>
    <source>
        <strain evidence="4">ATCC BAA-2165 / BE74</strain>
    </source>
</reference>
<feature type="domain" description="ABC transporter" evidence="2">
    <location>
        <begin position="34"/>
        <end position="84"/>
    </location>
</feature>
<proteinExistence type="predicted"/>
<dbReference type="PATRIC" id="fig|1205910.3.peg.4573"/>
<dbReference type="GO" id="GO:0005524">
    <property type="term" value="F:ATP binding"/>
    <property type="evidence" value="ECO:0007669"/>
    <property type="project" value="InterPro"/>
</dbReference>
<evidence type="ECO:0000313" key="4">
    <source>
        <dbReference type="Proteomes" id="UP000003779"/>
    </source>
</evidence>
<gene>
    <name evidence="3" type="ordered locus">B005_4838</name>
</gene>
<feature type="region of interest" description="Disordered" evidence="1">
    <location>
        <begin position="1"/>
        <end position="21"/>
    </location>
</feature>
<dbReference type="eggNOG" id="COG2274">
    <property type="taxonomic scope" value="Bacteria"/>
</dbReference>
<protein>
    <recommendedName>
        <fullName evidence="2">ABC transporter domain-containing protein</fullName>
    </recommendedName>
</protein>
<dbReference type="GO" id="GO:0016887">
    <property type="term" value="F:ATP hydrolysis activity"/>
    <property type="evidence" value="ECO:0007669"/>
    <property type="project" value="InterPro"/>
</dbReference>
<organism evidence="3 4">
    <name type="scientific">Nocardiopsis alba (strain ATCC BAA-2165 / BE74)</name>
    <dbReference type="NCBI Taxonomy" id="1205910"/>
    <lineage>
        <taxon>Bacteria</taxon>
        <taxon>Bacillati</taxon>
        <taxon>Actinomycetota</taxon>
        <taxon>Actinomycetes</taxon>
        <taxon>Streptosporangiales</taxon>
        <taxon>Nocardiopsidaceae</taxon>
        <taxon>Nocardiopsis</taxon>
    </lineage>
</organism>
<dbReference type="Gene3D" id="3.40.50.300">
    <property type="entry name" value="P-loop containing nucleotide triphosphate hydrolases"/>
    <property type="match status" value="2"/>
</dbReference>
<dbReference type="KEGG" id="nal:B005_4838"/>
<dbReference type="HOGENOM" id="CLU_1233965_0_0_11"/>
<dbReference type="PANTHER" id="PTHR43394:SF1">
    <property type="entry name" value="ATP-BINDING CASSETTE SUB-FAMILY B MEMBER 10, MITOCHONDRIAL"/>
    <property type="match status" value="1"/>
</dbReference>
<evidence type="ECO:0000259" key="2">
    <source>
        <dbReference type="Pfam" id="PF00005"/>
    </source>
</evidence>
<dbReference type="PANTHER" id="PTHR43394">
    <property type="entry name" value="ATP-DEPENDENT PERMEASE MDL1, MITOCHONDRIAL"/>
    <property type="match status" value="1"/>
</dbReference>
<accession>J7L3U6</accession>
<dbReference type="STRING" id="1205910.B005_4838"/>
<dbReference type="InterPro" id="IPR003439">
    <property type="entry name" value="ABC_transporter-like_ATP-bd"/>
</dbReference>
<name>J7L3U6_NOCAA</name>
<dbReference type="EMBL" id="CP003788">
    <property type="protein sequence ID" value="AFR07426.1"/>
    <property type="molecule type" value="Genomic_DNA"/>
</dbReference>
<sequence>MRLIDRGHLHHTTTAPTPPPPPLLRIRDLTHTHLHHLDLTLRPSEHVALVGLSAAARTTLTRLLHGHLHPTRGDLHTTTALHHTRPHPTLAQAITGHTHPHPDDPHLHHALTATGLHHHPHTTPLKHLQPHLASHLHHARTLYAHHTHAHLLLIEQPTTPTPPPTPTTAHLTLTDHPTLARNADRILHLHHGHVTETGTHHQLLIRGGAYARLYALQSTRTHLH</sequence>